<dbReference type="EMBL" id="VSSQ01108398">
    <property type="protein sequence ID" value="MPN47135.1"/>
    <property type="molecule type" value="Genomic_DNA"/>
</dbReference>
<dbReference type="AlphaFoldDB" id="A0A645I736"/>
<gene>
    <name evidence="1" type="ORF">SDC9_194735</name>
</gene>
<evidence type="ECO:0008006" key="2">
    <source>
        <dbReference type="Google" id="ProtNLM"/>
    </source>
</evidence>
<sequence length="111" mass="13358">MTLYQQIDRMRYIHCLISKERTGPPEHFAEKLQLSKRQLFNILEEMRILGLDIRYSKTRETYYYNGDKYLYLCYSLRELSEEEVENIYAGMKFSSKCNYISLCPVNFISVI</sequence>
<name>A0A645I736_9ZZZZ</name>
<proteinExistence type="predicted"/>
<comment type="caution">
    <text evidence="1">The sequence shown here is derived from an EMBL/GenBank/DDBJ whole genome shotgun (WGS) entry which is preliminary data.</text>
</comment>
<organism evidence="1">
    <name type="scientific">bioreactor metagenome</name>
    <dbReference type="NCBI Taxonomy" id="1076179"/>
    <lineage>
        <taxon>unclassified sequences</taxon>
        <taxon>metagenomes</taxon>
        <taxon>ecological metagenomes</taxon>
    </lineage>
</organism>
<evidence type="ECO:0000313" key="1">
    <source>
        <dbReference type="EMBL" id="MPN47135.1"/>
    </source>
</evidence>
<protein>
    <recommendedName>
        <fullName evidence="2">Helix-turn-helix type 11 domain-containing protein</fullName>
    </recommendedName>
</protein>
<accession>A0A645I736</accession>
<reference evidence="1" key="1">
    <citation type="submission" date="2019-08" db="EMBL/GenBank/DDBJ databases">
        <authorList>
            <person name="Kucharzyk K."/>
            <person name="Murdoch R.W."/>
            <person name="Higgins S."/>
            <person name="Loffler F."/>
        </authorList>
    </citation>
    <scope>NUCLEOTIDE SEQUENCE</scope>
</reference>